<dbReference type="STRING" id="4097.A0A1S3Y8X3"/>
<dbReference type="RefSeq" id="XP_016448600.1">
    <property type="nucleotide sequence ID" value="XM_016593114.1"/>
</dbReference>
<gene>
    <name evidence="1" type="primary">LOC107773698</name>
</gene>
<dbReference type="OrthoDB" id="69150at2759"/>
<protein>
    <submittedName>
        <fullName evidence="1">Uncharacterized protein</fullName>
    </submittedName>
</protein>
<dbReference type="OMA" id="WTRTHER"/>
<dbReference type="PANTHER" id="PTHR37736">
    <property type="entry name" value="GLYCINE-RICH PROTEIN"/>
    <property type="match status" value="1"/>
</dbReference>
<reference evidence="1" key="1">
    <citation type="submission" date="2025-08" db="UniProtKB">
        <authorList>
            <consortium name="RefSeq"/>
        </authorList>
    </citation>
    <scope>IDENTIFICATION</scope>
</reference>
<sequence length="261" mass="29161">MALPDVSVEPAMRVFNNHVRTLGEKLKRIGEIEESLSKGKDLNKIAKKALSSKSAVVGAIDELGNIRESLTYAAYDELKLTLLAKSCNSERDRLTLVQDLLNLLYLGHLFDEKSLQSDITEKTRQRRTRERNYFLSCESTDPVGVTDLYSISLLCGHLICPPAAHSLLSHKGALEKCHAKLWLAKSDEPIMHDSNATYAGLRSKLNSIMSSQYFTADHEDEADAPVEKVNAYTTFLCCFCVNAKVNTLFVINPCLQLMYSQ</sequence>
<feature type="non-terminal residue" evidence="1">
    <location>
        <position position="261"/>
    </location>
</feature>
<proteinExistence type="predicted"/>
<evidence type="ECO:0000313" key="1">
    <source>
        <dbReference type="RefSeq" id="XP_016448600.1"/>
    </source>
</evidence>
<organism evidence="1">
    <name type="scientific">Nicotiana tabacum</name>
    <name type="common">Common tobacco</name>
    <dbReference type="NCBI Taxonomy" id="4097"/>
    <lineage>
        <taxon>Eukaryota</taxon>
        <taxon>Viridiplantae</taxon>
        <taxon>Streptophyta</taxon>
        <taxon>Embryophyta</taxon>
        <taxon>Tracheophyta</taxon>
        <taxon>Spermatophyta</taxon>
        <taxon>Magnoliopsida</taxon>
        <taxon>eudicotyledons</taxon>
        <taxon>Gunneridae</taxon>
        <taxon>Pentapetalae</taxon>
        <taxon>asterids</taxon>
        <taxon>lamiids</taxon>
        <taxon>Solanales</taxon>
        <taxon>Solanaceae</taxon>
        <taxon>Nicotianoideae</taxon>
        <taxon>Nicotianeae</taxon>
        <taxon>Nicotiana</taxon>
    </lineage>
</organism>
<name>A0A1S3Y8X3_TOBAC</name>
<accession>A0A1S3Y8X3</accession>
<dbReference type="PaxDb" id="4097-A0A1S3Y8X3"/>
<dbReference type="KEGG" id="nta:107773698"/>
<dbReference type="AlphaFoldDB" id="A0A1S3Y8X3"/>
<dbReference type="PANTHER" id="PTHR37736:SF1">
    <property type="entry name" value="GLYCINE-RICH PROTEIN"/>
    <property type="match status" value="1"/>
</dbReference>